<organism evidence="2 3">
    <name type="scientific">Arabis nemorensis</name>
    <dbReference type="NCBI Taxonomy" id="586526"/>
    <lineage>
        <taxon>Eukaryota</taxon>
        <taxon>Viridiplantae</taxon>
        <taxon>Streptophyta</taxon>
        <taxon>Embryophyta</taxon>
        <taxon>Tracheophyta</taxon>
        <taxon>Spermatophyta</taxon>
        <taxon>Magnoliopsida</taxon>
        <taxon>eudicotyledons</taxon>
        <taxon>Gunneridae</taxon>
        <taxon>Pentapetalae</taxon>
        <taxon>rosids</taxon>
        <taxon>malvids</taxon>
        <taxon>Brassicales</taxon>
        <taxon>Brassicaceae</taxon>
        <taxon>Arabideae</taxon>
        <taxon>Arabis</taxon>
    </lineage>
</organism>
<sequence>MAVASYLQTKNITAKSEGPSPKSSKSSKYGKSFKGPASRGQIHGLKGGNFDISHLVFASVAHQIRKIHLGFNHKVCLISIVPRNCSTSATNHFANGILVSASPSDCIALPPSQTFTSTSLSISPRKINPIE</sequence>
<comment type="caution">
    <text evidence="2">The sequence shown here is derived from an EMBL/GenBank/DDBJ whole genome shotgun (WGS) entry which is preliminary data.</text>
</comment>
<evidence type="ECO:0000256" key="1">
    <source>
        <dbReference type="SAM" id="MobiDB-lite"/>
    </source>
</evidence>
<proteinExistence type="predicted"/>
<dbReference type="Proteomes" id="UP000489600">
    <property type="component" value="Unassembled WGS sequence"/>
</dbReference>
<dbReference type="EMBL" id="CABITT030000007">
    <property type="protein sequence ID" value="VVB12361.1"/>
    <property type="molecule type" value="Genomic_DNA"/>
</dbReference>
<dbReference type="AlphaFoldDB" id="A0A565CFR5"/>
<protein>
    <submittedName>
        <fullName evidence="2">Uncharacterized protein</fullName>
    </submittedName>
</protein>
<feature type="compositionally biased region" description="Low complexity" evidence="1">
    <location>
        <begin position="15"/>
        <end position="36"/>
    </location>
</feature>
<evidence type="ECO:0000313" key="2">
    <source>
        <dbReference type="EMBL" id="VVB12361.1"/>
    </source>
</evidence>
<feature type="compositionally biased region" description="Polar residues" evidence="1">
    <location>
        <begin position="1"/>
        <end position="14"/>
    </location>
</feature>
<reference evidence="2" key="1">
    <citation type="submission" date="2019-07" db="EMBL/GenBank/DDBJ databases">
        <authorList>
            <person name="Dittberner H."/>
        </authorList>
    </citation>
    <scope>NUCLEOTIDE SEQUENCE [LARGE SCALE GENOMIC DNA]</scope>
</reference>
<feature type="region of interest" description="Disordered" evidence="1">
    <location>
        <begin position="1"/>
        <end position="40"/>
    </location>
</feature>
<name>A0A565CFR5_9BRAS</name>
<accession>A0A565CFR5</accession>
<evidence type="ECO:0000313" key="3">
    <source>
        <dbReference type="Proteomes" id="UP000489600"/>
    </source>
</evidence>
<gene>
    <name evidence="2" type="ORF">ANE_LOCUS22805</name>
</gene>
<keyword evidence="3" id="KW-1185">Reference proteome</keyword>